<evidence type="ECO:0008006" key="3">
    <source>
        <dbReference type="Google" id="ProtNLM"/>
    </source>
</evidence>
<evidence type="ECO:0000313" key="2">
    <source>
        <dbReference type="Proteomes" id="UP000198415"/>
    </source>
</evidence>
<dbReference type="AlphaFoldDB" id="A0A239BF82"/>
<dbReference type="EMBL" id="FZNR01000009">
    <property type="protein sequence ID" value="SNS05774.1"/>
    <property type="molecule type" value="Genomic_DNA"/>
</dbReference>
<protein>
    <recommendedName>
        <fullName evidence="3">DUF2795 domain-containing protein</fullName>
    </recommendedName>
</protein>
<proteinExistence type="predicted"/>
<evidence type="ECO:0000313" key="1">
    <source>
        <dbReference type="EMBL" id="SNS05774.1"/>
    </source>
</evidence>
<keyword evidence="2" id="KW-1185">Reference proteome</keyword>
<reference evidence="1 2" key="1">
    <citation type="submission" date="2017-06" db="EMBL/GenBank/DDBJ databases">
        <authorList>
            <person name="Kim H.J."/>
            <person name="Triplett B.A."/>
        </authorList>
    </citation>
    <scope>NUCLEOTIDE SEQUENCE [LARGE SCALE GENOMIC DNA]</scope>
    <source>
        <strain evidence="1 2">DSM 43151</strain>
    </source>
</reference>
<name>A0A239BF82_9ACTN</name>
<organism evidence="1 2">
    <name type="scientific">Actinoplanes regularis</name>
    <dbReference type="NCBI Taxonomy" id="52697"/>
    <lineage>
        <taxon>Bacteria</taxon>
        <taxon>Bacillati</taxon>
        <taxon>Actinomycetota</taxon>
        <taxon>Actinomycetes</taxon>
        <taxon>Micromonosporales</taxon>
        <taxon>Micromonosporaceae</taxon>
        <taxon>Actinoplanes</taxon>
    </lineage>
</organism>
<dbReference type="Proteomes" id="UP000198415">
    <property type="component" value="Unassembled WGS sequence"/>
</dbReference>
<gene>
    <name evidence="1" type="ORF">SAMN06264365_109127</name>
</gene>
<accession>A0A239BF82</accession>
<sequence>MPRTAPGNPAAVTDEPIGDGARLTVFLDQAYRAEERLTSGDLQRRAIAEDLPATLLTQIDALPEGEYLQDEAAEALQTLAA</sequence>